<proteinExistence type="predicted"/>
<protein>
    <submittedName>
        <fullName evidence="1">DUF2589 domain-containing protein</fullName>
    </submittedName>
</protein>
<reference evidence="1" key="2">
    <citation type="submission" date="2021-04" db="EMBL/GenBank/DDBJ databases">
        <authorList>
            <person name="Gilroy R."/>
        </authorList>
    </citation>
    <scope>NUCLEOTIDE SEQUENCE</scope>
    <source>
        <strain evidence="1">Gambia15-2214</strain>
    </source>
</reference>
<evidence type="ECO:0000313" key="1">
    <source>
        <dbReference type="EMBL" id="MBU3849742.1"/>
    </source>
</evidence>
<gene>
    <name evidence="1" type="ORF">IAA16_04175</name>
</gene>
<dbReference type="AlphaFoldDB" id="A0A9E2L1I8"/>
<evidence type="ECO:0000313" key="2">
    <source>
        <dbReference type="Proteomes" id="UP000823914"/>
    </source>
</evidence>
<accession>A0A9E2L1I8</accession>
<dbReference type="InterPro" id="IPR024510">
    <property type="entry name" value="DUF2589"/>
</dbReference>
<organism evidence="1 2">
    <name type="scientific">Candidatus Treponema excrementipullorum</name>
    <dbReference type="NCBI Taxonomy" id="2838768"/>
    <lineage>
        <taxon>Bacteria</taxon>
        <taxon>Pseudomonadati</taxon>
        <taxon>Spirochaetota</taxon>
        <taxon>Spirochaetia</taxon>
        <taxon>Spirochaetales</taxon>
        <taxon>Treponemataceae</taxon>
        <taxon>Treponema</taxon>
    </lineage>
</organism>
<reference evidence="1" key="1">
    <citation type="journal article" date="2021" name="PeerJ">
        <title>Extensive microbial diversity within the chicken gut microbiome revealed by metagenomics and culture.</title>
        <authorList>
            <person name="Gilroy R."/>
            <person name="Ravi A."/>
            <person name="Getino M."/>
            <person name="Pursley I."/>
            <person name="Horton D.L."/>
            <person name="Alikhan N.F."/>
            <person name="Baker D."/>
            <person name="Gharbi K."/>
            <person name="Hall N."/>
            <person name="Watson M."/>
            <person name="Adriaenssens E.M."/>
            <person name="Foster-Nyarko E."/>
            <person name="Jarju S."/>
            <person name="Secka A."/>
            <person name="Antonio M."/>
            <person name="Oren A."/>
            <person name="Chaudhuri R.R."/>
            <person name="La Ragione R."/>
            <person name="Hildebrand F."/>
            <person name="Pallen M.J."/>
        </authorList>
    </citation>
    <scope>NUCLEOTIDE SEQUENCE</scope>
    <source>
        <strain evidence="1">Gambia15-2214</strain>
    </source>
</reference>
<dbReference type="EMBL" id="JAHLFV010000095">
    <property type="protein sequence ID" value="MBU3849742.1"/>
    <property type="molecule type" value="Genomic_DNA"/>
</dbReference>
<dbReference type="Pfam" id="PF11655">
    <property type="entry name" value="DUF2589"/>
    <property type="match status" value="1"/>
</dbReference>
<name>A0A9E2L1I8_9SPIR</name>
<comment type="caution">
    <text evidence="1">The sequence shown here is derived from an EMBL/GenBank/DDBJ whole genome shotgun (WGS) entry which is preliminary data.</text>
</comment>
<dbReference type="Proteomes" id="UP000823914">
    <property type="component" value="Unassembled WGS sequence"/>
</dbReference>
<sequence length="194" mass="20873">MGKIAEMMGGLPMEDLISAPLVSVVSAQRGLAEVMIDYVDKVGYVDPAKSAQARMLRFELDKPVISEDAVSTTKVTMQAPMLGLLPMPALLVDHVTIDFQMEVSSTESSKENLNAEASLSVTGGCRWVKATVSGKVSTSKENTRSTNQSAKYQVHVEANQQPQTECLAKLMDMFAACTEPVKLEKSASQDQSAA</sequence>